<feature type="binding site" evidence="3">
    <location>
        <position position="241"/>
    </location>
    <ligand>
        <name>substrate</name>
    </ligand>
</feature>
<dbReference type="RefSeq" id="XP_001274062.1">
    <property type="nucleotide sequence ID" value="XM_001274061.1"/>
</dbReference>
<keyword evidence="2 4" id="KW-0560">Oxidoreductase</keyword>
<sequence>MEIGIVGAGVSGLYTALLLQREGHRVTLYEANSRIGGRIYTHRFQAPNSNEDIYFEAGAMRIPRSALHSRVYLFIQYLNTHGRHEDKIELMPYVLEQRNNIAFIRNKKVNVDDPALPAECGLPAEYHGKSARQLLGEVVAPWLSLLHKNFQAGFAQLLSLDEISFRMYLRLIVGWPHEVIEFVELMNSQTNQYDLSFTEILMQNLDFHTRDWSTIHGGMSRLTESAANLIGRKHIHLNARVDSIKENPDGTIALSTGAHHATFDKVVLAIPPAALQSIRDRPTWSFMKEQALRAIHYEPLYKIGLHFRTRFWERLSTPCRGGQSVTDLRFRWIVYPSNDIGGAGSGVLLLYCWMNDAYRMASLPRDQRVSLVLHDLQRFYADTNIKISDEFIDAFDVCWNQQSATGDAMFLPGQFRRFHDISRREEGSIYFSGEHLSRHHTWIAGAVDSAIHTVGQMLGIREIGSLGEEYSHVNKGSVGVRRPCGQNRCSYSIPLHNNVQYVEDLENARMAQSGKARQRLI</sequence>
<evidence type="ECO:0000259" key="5">
    <source>
        <dbReference type="Pfam" id="PF01593"/>
    </source>
</evidence>
<dbReference type="PANTHER" id="PTHR10742:SF342">
    <property type="entry name" value="AMINE OXIDASE"/>
    <property type="match status" value="1"/>
</dbReference>
<feature type="binding site" evidence="3">
    <location>
        <position position="61"/>
    </location>
    <ligand>
        <name>substrate</name>
    </ligand>
</feature>
<dbReference type="PANTHER" id="PTHR10742">
    <property type="entry name" value="FLAVIN MONOAMINE OXIDASE"/>
    <property type="match status" value="1"/>
</dbReference>
<dbReference type="GeneID" id="4706834"/>
<dbReference type="Gene3D" id="1.10.405.10">
    <property type="entry name" value="Guanine Nucleotide Dissociation Inhibitor, domain 1"/>
    <property type="match status" value="1"/>
</dbReference>
<dbReference type="Proteomes" id="UP000006701">
    <property type="component" value="Unassembled WGS sequence"/>
</dbReference>
<feature type="binding site" evidence="3">
    <location>
        <begin position="30"/>
        <end position="31"/>
    </location>
    <ligand>
        <name>FAD</name>
        <dbReference type="ChEBI" id="CHEBI:57692"/>
    </ligand>
</feature>
<feature type="binding site" evidence="3">
    <location>
        <position position="434"/>
    </location>
    <ligand>
        <name>FAD</name>
        <dbReference type="ChEBI" id="CHEBI:57692"/>
    </ligand>
</feature>
<dbReference type="SUPFAM" id="SSF54373">
    <property type="entry name" value="FAD-linked reductases, C-terminal domain"/>
    <property type="match status" value="1"/>
</dbReference>
<evidence type="ECO:0000256" key="2">
    <source>
        <dbReference type="ARBA" id="ARBA00023002"/>
    </source>
</evidence>
<dbReference type="OMA" id="ADWCVCT"/>
<keyword evidence="4" id="KW-0274">FAD</keyword>
<dbReference type="Gene3D" id="3.90.660.10">
    <property type="match status" value="1"/>
</dbReference>
<protein>
    <recommendedName>
        <fullName evidence="4">Amine oxidase</fullName>
        <ecNumber evidence="4">1.4.3.-</ecNumber>
    </recommendedName>
</protein>
<keyword evidence="7" id="KW-1185">Reference proteome</keyword>
<feature type="binding site" evidence="3">
    <location>
        <position position="351"/>
    </location>
    <ligand>
        <name>substrate</name>
    </ligand>
</feature>
<dbReference type="GO" id="GO:0009063">
    <property type="term" value="P:amino acid catabolic process"/>
    <property type="evidence" value="ECO:0007669"/>
    <property type="project" value="TreeGrafter"/>
</dbReference>
<name>A1CA68_ASPCL</name>
<dbReference type="GO" id="GO:0001716">
    <property type="term" value="F:L-amino-acid oxidase activity"/>
    <property type="evidence" value="ECO:0007669"/>
    <property type="project" value="TreeGrafter"/>
</dbReference>
<dbReference type="PRINTS" id="PR00757">
    <property type="entry name" value="AMINEOXDASEF"/>
</dbReference>
<dbReference type="KEGG" id="act:ACLA_010620"/>
<dbReference type="OrthoDB" id="7777654at2759"/>
<dbReference type="AlphaFoldDB" id="A1CA68"/>
<evidence type="ECO:0000313" key="6">
    <source>
        <dbReference type="EMBL" id="EAW12636.1"/>
    </source>
</evidence>
<evidence type="ECO:0000256" key="1">
    <source>
        <dbReference type="ARBA" id="ARBA00001974"/>
    </source>
</evidence>
<dbReference type="EC" id="1.4.3.-" evidence="4"/>
<dbReference type="InterPro" id="IPR050281">
    <property type="entry name" value="Flavin_monoamine_oxidase"/>
</dbReference>
<comment type="similarity">
    <text evidence="4">Belongs to the flavin monoamine oxidase family.</text>
</comment>
<dbReference type="HOGENOM" id="CLU_004498_8_1_1"/>
<evidence type="ECO:0000313" key="7">
    <source>
        <dbReference type="Proteomes" id="UP000006701"/>
    </source>
</evidence>
<organism evidence="6 7">
    <name type="scientific">Aspergillus clavatus (strain ATCC 1007 / CBS 513.65 / DSM 816 / NCTC 3887 / NRRL 1 / QM 1276 / 107)</name>
    <dbReference type="NCBI Taxonomy" id="344612"/>
    <lineage>
        <taxon>Eukaryota</taxon>
        <taxon>Fungi</taxon>
        <taxon>Dikarya</taxon>
        <taxon>Ascomycota</taxon>
        <taxon>Pezizomycotina</taxon>
        <taxon>Eurotiomycetes</taxon>
        <taxon>Eurotiomycetidae</taxon>
        <taxon>Eurotiales</taxon>
        <taxon>Aspergillaceae</taxon>
        <taxon>Aspergillus</taxon>
        <taxon>Aspergillus subgen. Fumigati</taxon>
    </lineage>
</organism>
<dbReference type="InterPro" id="IPR036188">
    <property type="entry name" value="FAD/NAD-bd_sf"/>
</dbReference>
<feature type="binding site" evidence="3">
    <location>
        <position position="11"/>
    </location>
    <ligand>
        <name>FAD</name>
        <dbReference type="ChEBI" id="CHEBI:57692"/>
    </ligand>
</feature>
<dbReference type="VEuPathDB" id="FungiDB:ACLA_010620"/>
<feature type="domain" description="Amine oxidase" evidence="5">
    <location>
        <begin position="10"/>
        <end position="457"/>
    </location>
</feature>
<dbReference type="Gene3D" id="3.50.50.60">
    <property type="entry name" value="FAD/NAD(P)-binding domain"/>
    <property type="match status" value="1"/>
</dbReference>
<dbReference type="SUPFAM" id="SSF51905">
    <property type="entry name" value="FAD/NAD(P)-binding domain"/>
    <property type="match status" value="1"/>
</dbReference>
<keyword evidence="4" id="KW-0285">Flavoprotein</keyword>
<gene>
    <name evidence="6" type="ORF">ACLA_010620</name>
</gene>
<dbReference type="InterPro" id="IPR002937">
    <property type="entry name" value="Amino_oxidase"/>
</dbReference>
<dbReference type="Pfam" id="PF01593">
    <property type="entry name" value="Amino_oxidase"/>
    <property type="match status" value="1"/>
</dbReference>
<dbReference type="eggNOG" id="KOG0029">
    <property type="taxonomic scope" value="Eukaryota"/>
</dbReference>
<dbReference type="InterPro" id="IPR001613">
    <property type="entry name" value="Flavin_amine_oxidase"/>
</dbReference>
<evidence type="ECO:0000256" key="4">
    <source>
        <dbReference type="RuleBase" id="RU362067"/>
    </source>
</evidence>
<evidence type="ECO:0000256" key="3">
    <source>
        <dbReference type="PIRSR" id="PIRSR601613-1"/>
    </source>
</evidence>
<feature type="binding site" evidence="3">
    <location>
        <begin position="58"/>
        <end position="61"/>
    </location>
    <ligand>
        <name>FAD</name>
        <dbReference type="ChEBI" id="CHEBI:57692"/>
    </ligand>
</feature>
<comment type="cofactor">
    <cofactor evidence="1 4">
        <name>FAD</name>
        <dbReference type="ChEBI" id="CHEBI:57692"/>
    </cofactor>
</comment>
<proteinExistence type="inferred from homology"/>
<dbReference type="EMBL" id="DS027049">
    <property type="protein sequence ID" value="EAW12636.1"/>
    <property type="molecule type" value="Genomic_DNA"/>
</dbReference>
<accession>A1CA68</accession>
<reference evidence="6 7" key="1">
    <citation type="journal article" date="2008" name="PLoS Genet.">
        <title>Genomic islands in the pathogenic filamentous fungus Aspergillus fumigatus.</title>
        <authorList>
            <person name="Fedorova N.D."/>
            <person name="Khaldi N."/>
            <person name="Joardar V.S."/>
            <person name="Maiti R."/>
            <person name="Amedeo P."/>
            <person name="Anderson M.J."/>
            <person name="Crabtree J."/>
            <person name="Silva J.C."/>
            <person name="Badger J.H."/>
            <person name="Albarraq A."/>
            <person name="Angiuoli S."/>
            <person name="Bussey H."/>
            <person name="Bowyer P."/>
            <person name="Cotty P.J."/>
            <person name="Dyer P.S."/>
            <person name="Egan A."/>
            <person name="Galens K."/>
            <person name="Fraser-Liggett C.M."/>
            <person name="Haas B.J."/>
            <person name="Inman J.M."/>
            <person name="Kent R."/>
            <person name="Lemieux S."/>
            <person name="Malavazi I."/>
            <person name="Orvis J."/>
            <person name="Roemer T."/>
            <person name="Ronning C.M."/>
            <person name="Sundaram J.P."/>
            <person name="Sutton G."/>
            <person name="Turner G."/>
            <person name="Venter J.C."/>
            <person name="White O.R."/>
            <person name="Whitty B.R."/>
            <person name="Youngman P."/>
            <person name="Wolfe K.H."/>
            <person name="Goldman G.H."/>
            <person name="Wortman J.R."/>
            <person name="Jiang B."/>
            <person name="Denning D.W."/>
            <person name="Nierman W.C."/>
        </authorList>
    </citation>
    <scope>NUCLEOTIDE SEQUENCE [LARGE SCALE GENOMIC DNA]</scope>
    <source>
        <strain evidence="7">ATCC 1007 / CBS 513.65 / DSM 816 / NCTC 3887 / NRRL 1</strain>
    </source>
</reference>